<feature type="region of interest" description="Disordered" evidence="1">
    <location>
        <begin position="90"/>
        <end position="115"/>
    </location>
</feature>
<sequence>MVSCNSRGAAIQAKRVKEAEKGVWPRQSNRIQAAQRNGPSKLAGPLFKTLSSSSANGSLFQPCFAIGPMRLAHLSDPAPSQLVLARHRVPAGSGSASGRNGRGIRRRRPAPAKSTRASCRSWAATLWGKMAPPSDSTASAVTRRARWVLAFAVETLRWIQLDDKNRRGLCRRLPDGSLAPQKEPWKAQLHVDLFRRWHGSVFVVVVRAGRHGH</sequence>
<evidence type="ECO:0000313" key="3">
    <source>
        <dbReference type="Proteomes" id="UP001172101"/>
    </source>
</evidence>
<keyword evidence="3" id="KW-1185">Reference proteome</keyword>
<evidence type="ECO:0000313" key="2">
    <source>
        <dbReference type="EMBL" id="KAK0709939.1"/>
    </source>
</evidence>
<dbReference type="AlphaFoldDB" id="A0AA40DN83"/>
<name>A0AA40DN83_9PEZI</name>
<feature type="region of interest" description="Disordered" evidence="1">
    <location>
        <begin position="19"/>
        <end position="42"/>
    </location>
</feature>
<proteinExistence type="predicted"/>
<gene>
    <name evidence="2" type="ORF">B0T26DRAFT_428964</name>
</gene>
<feature type="compositionally biased region" description="Polar residues" evidence="1">
    <location>
        <begin position="26"/>
        <end position="38"/>
    </location>
</feature>
<dbReference type="GeneID" id="85318221"/>
<dbReference type="Proteomes" id="UP001172101">
    <property type="component" value="Unassembled WGS sequence"/>
</dbReference>
<dbReference type="RefSeq" id="XP_060293243.1">
    <property type="nucleotide sequence ID" value="XM_060434951.1"/>
</dbReference>
<accession>A0AA40DN83</accession>
<protein>
    <submittedName>
        <fullName evidence="2">Uncharacterized protein</fullName>
    </submittedName>
</protein>
<comment type="caution">
    <text evidence="2">The sequence shown here is derived from an EMBL/GenBank/DDBJ whole genome shotgun (WGS) entry which is preliminary data.</text>
</comment>
<feature type="compositionally biased region" description="Low complexity" evidence="1">
    <location>
        <begin position="90"/>
        <end position="99"/>
    </location>
</feature>
<organism evidence="2 3">
    <name type="scientific">Lasiosphaeria miniovina</name>
    <dbReference type="NCBI Taxonomy" id="1954250"/>
    <lineage>
        <taxon>Eukaryota</taxon>
        <taxon>Fungi</taxon>
        <taxon>Dikarya</taxon>
        <taxon>Ascomycota</taxon>
        <taxon>Pezizomycotina</taxon>
        <taxon>Sordariomycetes</taxon>
        <taxon>Sordariomycetidae</taxon>
        <taxon>Sordariales</taxon>
        <taxon>Lasiosphaeriaceae</taxon>
        <taxon>Lasiosphaeria</taxon>
    </lineage>
</organism>
<evidence type="ECO:0000256" key="1">
    <source>
        <dbReference type="SAM" id="MobiDB-lite"/>
    </source>
</evidence>
<dbReference type="EMBL" id="JAUIRO010000006">
    <property type="protein sequence ID" value="KAK0709939.1"/>
    <property type="molecule type" value="Genomic_DNA"/>
</dbReference>
<reference evidence="2" key="1">
    <citation type="submission" date="2023-06" db="EMBL/GenBank/DDBJ databases">
        <title>Genome-scale phylogeny and comparative genomics of the fungal order Sordariales.</title>
        <authorList>
            <consortium name="Lawrence Berkeley National Laboratory"/>
            <person name="Hensen N."/>
            <person name="Bonometti L."/>
            <person name="Westerberg I."/>
            <person name="Brannstrom I.O."/>
            <person name="Guillou S."/>
            <person name="Cros-Aarteil S."/>
            <person name="Calhoun S."/>
            <person name="Haridas S."/>
            <person name="Kuo A."/>
            <person name="Mondo S."/>
            <person name="Pangilinan J."/>
            <person name="Riley R."/>
            <person name="LaButti K."/>
            <person name="Andreopoulos B."/>
            <person name="Lipzen A."/>
            <person name="Chen C."/>
            <person name="Yanf M."/>
            <person name="Daum C."/>
            <person name="Ng V."/>
            <person name="Clum A."/>
            <person name="Steindorff A."/>
            <person name="Ohm R."/>
            <person name="Martin F."/>
            <person name="Silar P."/>
            <person name="Natvig D."/>
            <person name="Lalanne C."/>
            <person name="Gautier V."/>
            <person name="Ament-velasquez S.L."/>
            <person name="Kruys A."/>
            <person name="Hutchinson M.I."/>
            <person name="Powell A.J."/>
            <person name="Barry K."/>
            <person name="Miller A.N."/>
            <person name="Grigoriev I.V."/>
            <person name="Debuchy R."/>
            <person name="Gladieux P."/>
            <person name="Thoren M.H."/>
            <person name="Johannesson H."/>
        </authorList>
    </citation>
    <scope>NUCLEOTIDE SEQUENCE</scope>
    <source>
        <strain evidence="2">SMH2392-1A</strain>
    </source>
</reference>